<dbReference type="Pfam" id="PF00004">
    <property type="entry name" value="AAA"/>
    <property type="match status" value="1"/>
</dbReference>
<dbReference type="PANTHER" id="PTHR20953">
    <property type="entry name" value="KINASE-RELATED"/>
    <property type="match status" value="1"/>
</dbReference>
<gene>
    <name evidence="3" type="ORF">MNEG_11405</name>
</gene>
<feature type="region of interest" description="Disordered" evidence="1">
    <location>
        <begin position="1"/>
        <end position="20"/>
    </location>
</feature>
<dbReference type="GO" id="GO:0005524">
    <property type="term" value="F:ATP binding"/>
    <property type="evidence" value="ECO:0007669"/>
    <property type="project" value="UniProtKB-KW"/>
</dbReference>
<dbReference type="KEGG" id="mng:MNEG_11405"/>
<feature type="compositionally biased region" description="Gly residues" evidence="1">
    <location>
        <begin position="122"/>
        <end position="137"/>
    </location>
</feature>
<dbReference type="EMBL" id="KK102946">
    <property type="protein sequence ID" value="KIY96555.1"/>
    <property type="molecule type" value="Genomic_DNA"/>
</dbReference>
<reference evidence="3 4" key="1">
    <citation type="journal article" date="2013" name="BMC Genomics">
        <title>Reconstruction of the lipid metabolism for the microalga Monoraphidium neglectum from its genome sequence reveals characteristics suitable for biofuel production.</title>
        <authorList>
            <person name="Bogen C."/>
            <person name="Al-Dilaimi A."/>
            <person name="Albersmeier A."/>
            <person name="Wichmann J."/>
            <person name="Grundmann M."/>
            <person name="Rupp O."/>
            <person name="Lauersen K.J."/>
            <person name="Blifernez-Klassen O."/>
            <person name="Kalinowski J."/>
            <person name="Goesmann A."/>
            <person name="Mussgnug J.H."/>
            <person name="Kruse O."/>
        </authorList>
    </citation>
    <scope>NUCLEOTIDE SEQUENCE [LARGE SCALE GENOMIC DNA]</scope>
    <source>
        <strain evidence="3 4">SAG 48.87</strain>
    </source>
</reference>
<keyword evidence="4" id="KW-1185">Reference proteome</keyword>
<feature type="region of interest" description="Disordered" evidence="1">
    <location>
        <begin position="90"/>
        <end position="137"/>
    </location>
</feature>
<evidence type="ECO:0000313" key="4">
    <source>
        <dbReference type="Proteomes" id="UP000054498"/>
    </source>
</evidence>
<feature type="domain" description="ATPase AAA-type core" evidence="2">
    <location>
        <begin position="221"/>
        <end position="312"/>
    </location>
</feature>
<name>A0A0D2MPD5_9CHLO</name>
<evidence type="ECO:0000259" key="2">
    <source>
        <dbReference type="Pfam" id="PF00004"/>
    </source>
</evidence>
<dbReference type="AlphaFoldDB" id="A0A0D2MPD5"/>
<dbReference type="GeneID" id="25728664"/>
<dbReference type="RefSeq" id="XP_013895575.1">
    <property type="nucleotide sequence ID" value="XM_014040121.1"/>
</dbReference>
<organism evidence="3 4">
    <name type="scientific">Monoraphidium neglectum</name>
    <dbReference type="NCBI Taxonomy" id="145388"/>
    <lineage>
        <taxon>Eukaryota</taxon>
        <taxon>Viridiplantae</taxon>
        <taxon>Chlorophyta</taxon>
        <taxon>core chlorophytes</taxon>
        <taxon>Chlorophyceae</taxon>
        <taxon>CS clade</taxon>
        <taxon>Sphaeropleales</taxon>
        <taxon>Selenastraceae</taxon>
        <taxon>Monoraphidium</taxon>
    </lineage>
</organism>
<evidence type="ECO:0000256" key="1">
    <source>
        <dbReference type="SAM" id="MobiDB-lite"/>
    </source>
</evidence>
<protein>
    <recommendedName>
        <fullName evidence="2">ATPase AAA-type core domain-containing protein</fullName>
    </recommendedName>
</protein>
<proteinExistence type="predicted"/>
<sequence>MAVDSAPQALADGEAEPPIDEGAASLLKLLPKRLRRQLKQHARPAPGAPRLKEVLLHGHRRPALARLSDGATTELRERVPLSEALEALSGARRRCMDGDDDAGQRGGGGAQRDQARPRSAAGGKGGSSGGGVGGGGPLFDSDNRMALPGCLHRISAAAGRDRAVCGLTYRVGRHVPGAAAPLLDILTQIKRAQRGGGGGGGGGGAGGSASLGGGGGGAPSLLLLGRPGAGKTTLLRDVARVCADELGLSVVVVDTSNEIAGDGAEPHPCIGRALRLQVPHNRSQAEVMLEAVQNHGPEVIIVDEIGSKEVRRAGTAGPGAREGGDGCVSS</sequence>
<dbReference type="Proteomes" id="UP000054498">
    <property type="component" value="Unassembled WGS sequence"/>
</dbReference>
<dbReference type="PANTHER" id="PTHR20953:SF13">
    <property type="entry name" value="EXPRESSED PROTEIN"/>
    <property type="match status" value="1"/>
</dbReference>
<feature type="region of interest" description="Disordered" evidence="1">
    <location>
        <begin position="37"/>
        <end position="57"/>
    </location>
</feature>
<accession>A0A0D2MPD5</accession>
<evidence type="ECO:0000313" key="3">
    <source>
        <dbReference type="EMBL" id="KIY96555.1"/>
    </source>
</evidence>
<dbReference type="SUPFAM" id="SSF52540">
    <property type="entry name" value="P-loop containing nucleoside triphosphate hydrolases"/>
    <property type="match status" value="1"/>
</dbReference>
<dbReference type="InterPro" id="IPR027417">
    <property type="entry name" value="P-loop_NTPase"/>
</dbReference>
<dbReference type="Gene3D" id="3.40.50.300">
    <property type="entry name" value="P-loop containing nucleotide triphosphate hydrolases"/>
    <property type="match status" value="1"/>
</dbReference>
<dbReference type="OrthoDB" id="550661at2759"/>
<dbReference type="InterPro" id="IPR003959">
    <property type="entry name" value="ATPase_AAA_core"/>
</dbReference>